<dbReference type="KEGG" id="mgl:MGL_0359"/>
<proteinExistence type="inferred from homology"/>
<keyword evidence="5" id="KW-0812">Transmembrane</keyword>
<protein>
    <recommendedName>
        <fullName evidence="4">Protein ROT1</fullName>
    </recommendedName>
    <alternativeName>
        <fullName evidence="3">Protein rot1</fullName>
    </alternativeName>
</protein>
<evidence type="ECO:0000256" key="9">
    <source>
        <dbReference type="ARBA" id="ARBA00023136"/>
    </source>
</evidence>
<evidence type="ECO:0000256" key="5">
    <source>
        <dbReference type="ARBA" id="ARBA00022692"/>
    </source>
</evidence>
<evidence type="ECO:0000256" key="1">
    <source>
        <dbReference type="ARBA" id="ARBA00004115"/>
    </source>
</evidence>
<sequence length="190" mass="21807">MTKVFALPSAMDTSLNGTWTSGNGDVVTGQDFYNLVNKTFNVPKTTGISYSFLSTNETSGFWEQALYQYSRNDGPDCYTLQLVWQHGNYTIHPNNSITLDPFKADGLQQFTNTCNHDKDRVEYYAQQEFMQGFDITTYKHLLADDAQWSYKLQLYNYDGSLKTPMYLAYRPALMFPPSPLHMTMIGFNDE</sequence>
<evidence type="ECO:0000256" key="3">
    <source>
        <dbReference type="ARBA" id="ARBA00016195"/>
    </source>
</evidence>
<keyword evidence="6" id="KW-0732">Signal</keyword>
<keyword evidence="7" id="KW-0256">Endoplasmic reticulum</keyword>
<dbReference type="Proteomes" id="UP000008837">
    <property type="component" value="Unassembled WGS sequence"/>
</dbReference>
<dbReference type="OMA" id="IWQHGKY"/>
<organism evidence="10 11">
    <name type="scientific">Malassezia globosa (strain ATCC MYA-4612 / CBS 7966)</name>
    <name type="common">Dandruff-associated fungus</name>
    <dbReference type="NCBI Taxonomy" id="425265"/>
    <lineage>
        <taxon>Eukaryota</taxon>
        <taxon>Fungi</taxon>
        <taxon>Dikarya</taxon>
        <taxon>Basidiomycota</taxon>
        <taxon>Ustilaginomycotina</taxon>
        <taxon>Malasseziomycetes</taxon>
        <taxon>Malasseziales</taxon>
        <taxon>Malasseziaceae</taxon>
        <taxon>Malassezia</taxon>
    </lineage>
</organism>
<dbReference type="EMBL" id="AAYY01000001">
    <property type="protein sequence ID" value="EDP45370.1"/>
    <property type="molecule type" value="Genomic_DNA"/>
</dbReference>
<keyword evidence="8" id="KW-1133">Transmembrane helix</keyword>
<dbReference type="Pfam" id="PF10681">
    <property type="entry name" value="Rot1"/>
    <property type="match status" value="1"/>
</dbReference>
<comment type="similarity">
    <text evidence="2">Belongs to the ROT1 family.</text>
</comment>
<evidence type="ECO:0000256" key="2">
    <source>
        <dbReference type="ARBA" id="ARBA00007149"/>
    </source>
</evidence>
<dbReference type="PANTHER" id="PTHR28090">
    <property type="entry name" value="PROTEIN ROT1"/>
    <property type="match status" value="1"/>
</dbReference>
<dbReference type="GO" id="GO:0005789">
    <property type="term" value="C:endoplasmic reticulum membrane"/>
    <property type="evidence" value="ECO:0007669"/>
    <property type="project" value="UniProtKB-SubCell"/>
</dbReference>
<dbReference type="GeneID" id="5856890"/>
<keyword evidence="9" id="KW-0472">Membrane</keyword>
<comment type="subcellular location">
    <subcellularLocation>
        <location evidence="1">Endoplasmic reticulum membrane</location>
        <topology evidence="1">Single-pass type I membrane protein</topology>
    </subcellularLocation>
</comment>
<accession>A8PT31</accession>
<dbReference type="GO" id="GO:0006458">
    <property type="term" value="P:'de novo' protein folding"/>
    <property type="evidence" value="ECO:0007669"/>
    <property type="project" value="InterPro"/>
</dbReference>
<evidence type="ECO:0000256" key="6">
    <source>
        <dbReference type="ARBA" id="ARBA00022729"/>
    </source>
</evidence>
<dbReference type="PANTHER" id="PTHR28090:SF1">
    <property type="entry name" value="PROTEIN ROT1"/>
    <property type="match status" value="1"/>
</dbReference>
<dbReference type="FunCoup" id="A8PT31">
    <property type="interactions" value="49"/>
</dbReference>
<name>A8PT31_MALGO</name>
<keyword evidence="11" id="KW-1185">Reference proteome</keyword>
<comment type="caution">
    <text evidence="10">The sequence shown here is derived from an EMBL/GenBank/DDBJ whole genome shotgun (WGS) entry which is preliminary data.</text>
</comment>
<dbReference type="RefSeq" id="XP_001732584.1">
    <property type="nucleotide sequence ID" value="XM_001732532.1"/>
</dbReference>
<evidence type="ECO:0000313" key="10">
    <source>
        <dbReference type="EMBL" id="EDP45370.1"/>
    </source>
</evidence>
<dbReference type="InterPro" id="IPR019623">
    <property type="entry name" value="Rot1"/>
</dbReference>
<evidence type="ECO:0000256" key="7">
    <source>
        <dbReference type="ARBA" id="ARBA00022824"/>
    </source>
</evidence>
<evidence type="ECO:0000256" key="4">
    <source>
        <dbReference type="ARBA" id="ARBA00017291"/>
    </source>
</evidence>
<dbReference type="VEuPathDB" id="FungiDB:MGL_0359"/>
<reference evidence="10 11" key="1">
    <citation type="journal article" date="2007" name="Proc. Natl. Acad. Sci. U.S.A.">
        <title>Dandruff-associated Malassezia genomes reveal convergent and divergent virulence traits shared with plant and human fungal pathogens.</title>
        <authorList>
            <person name="Xu J."/>
            <person name="Saunders C.W."/>
            <person name="Hu P."/>
            <person name="Grant R.A."/>
            <person name="Boekhout T."/>
            <person name="Kuramae E.E."/>
            <person name="Kronstad J.W."/>
            <person name="Deangelis Y.M."/>
            <person name="Reeder N.L."/>
            <person name="Johnstone K.R."/>
            <person name="Leland M."/>
            <person name="Fieno A.M."/>
            <person name="Begley W.M."/>
            <person name="Sun Y."/>
            <person name="Lacey M.P."/>
            <person name="Chaudhary T."/>
            <person name="Keough T."/>
            <person name="Chu L."/>
            <person name="Sears R."/>
            <person name="Yuan B."/>
            <person name="Dawson T.L.Jr."/>
        </authorList>
    </citation>
    <scope>NUCLEOTIDE SEQUENCE [LARGE SCALE GENOMIC DNA]</scope>
    <source>
        <strain evidence="11">ATCC MYA-4612 / CBS 7966</strain>
    </source>
</reference>
<dbReference type="STRING" id="425265.A8PT31"/>
<gene>
    <name evidence="10" type="ORF">MGL_0359</name>
</gene>
<dbReference type="AlphaFoldDB" id="A8PT31"/>
<evidence type="ECO:0000313" key="11">
    <source>
        <dbReference type="Proteomes" id="UP000008837"/>
    </source>
</evidence>
<dbReference type="InParanoid" id="A8PT31"/>
<evidence type="ECO:0000256" key="8">
    <source>
        <dbReference type="ARBA" id="ARBA00022989"/>
    </source>
</evidence>
<dbReference type="OrthoDB" id="5327821at2759"/>
<dbReference type="GO" id="GO:0051082">
    <property type="term" value="F:unfolded protein binding"/>
    <property type="evidence" value="ECO:0007669"/>
    <property type="project" value="TreeGrafter"/>
</dbReference>